<evidence type="ECO:0000256" key="1">
    <source>
        <dbReference type="SAM" id="MobiDB-lite"/>
    </source>
</evidence>
<organism evidence="2 3">
    <name type="scientific">Symbiodinium microadriaticum</name>
    <name type="common">Dinoflagellate</name>
    <name type="synonym">Zooxanthella microadriatica</name>
    <dbReference type="NCBI Taxonomy" id="2951"/>
    <lineage>
        <taxon>Eukaryota</taxon>
        <taxon>Sar</taxon>
        <taxon>Alveolata</taxon>
        <taxon>Dinophyceae</taxon>
        <taxon>Suessiales</taxon>
        <taxon>Symbiodiniaceae</taxon>
        <taxon>Symbiodinium</taxon>
    </lineage>
</organism>
<dbReference type="EMBL" id="LSRX01000031">
    <property type="protein sequence ID" value="OLQ13208.1"/>
    <property type="molecule type" value="Genomic_DNA"/>
</dbReference>
<name>A0A1Q9F0J6_SYMMI</name>
<evidence type="ECO:0000313" key="2">
    <source>
        <dbReference type="EMBL" id="OLQ13208.1"/>
    </source>
</evidence>
<protein>
    <submittedName>
        <fullName evidence="2">Uncharacterized protein</fullName>
    </submittedName>
</protein>
<proteinExistence type="predicted"/>
<dbReference type="AlphaFoldDB" id="A0A1Q9F0J6"/>
<dbReference type="OrthoDB" id="419076at2759"/>
<evidence type="ECO:0000313" key="3">
    <source>
        <dbReference type="Proteomes" id="UP000186817"/>
    </source>
</evidence>
<sequence>MLHRPRRGMPVDEIMASRKTRVFSQMGHVHNRKLLTPERQIHPEQGKRLMTTAKTAAINSKASALRVTGLPSLHHYDALLSKAEEIEMNLQQQEEAETMEIEPAPAEGDDLFARLGNPAGGEEQQEQGKRREAPTLNLNQLMESDHPPRKKPKQGSKKAASRQSSHHEEAKTAQISNLAAEEQQQLRETDPQMHLIAECLQTCPDCLPKLRVSSVFEGSAIGNSIWSARERILPKLQGKKEYDILSRRLAECEAASKLISKGGLLKLPKSELQQVLVVLNDMDNFQLPLSLHLQLMERRGFDLLEEVVNLTDESKWKARARDFATTLVPAVTETVGFDLFCITCSALMHDEKVRQDAVNWLGSKAESGEALVHKDGFGD</sequence>
<keyword evidence="3" id="KW-1185">Reference proteome</keyword>
<dbReference type="Proteomes" id="UP000186817">
    <property type="component" value="Unassembled WGS sequence"/>
</dbReference>
<accession>A0A1Q9F0J6</accession>
<reference evidence="2 3" key="1">
    <citation type="submission" date="2016-02" db="EMBL/GenBank/DDBJ databases">
        <title>Genome analysis of coral dinoflagellate symbionts highlights evolutionary adaptations to a symbiotic lifestyle.</title>
        <authorList>
            <person name="Aranda M."/>
            <person name="Li Y."/>
            <person name="Liew Y.J."/>
            <person name="Baumgarten S."/>
            <person name="Simakov O."/>
            <person name="Wilson M."/>
            <person name="Piel J."/>
            <person name="Ashoor H."/>
            <person name="Bougouffa S."/>
            <person name="Bajic V.B."/>
            <person name="Ryu T."/>
            <person name="Ravasi T."/>
            <person name="Bayer T."/>
            <person name="Micklem G."/>
            <person name="Kim H."/>
            <person name="Bhak J."/>
            <person name="Lajeunesse T.C."/>
            <person name="Voolstra C.R."/>
        </authorList>
    </citation>
    <scope>NUCLEOTIDE SEQUENCE [LARGE SCALE GENOMIC DNA]</scope>
    <source>
        <strain evidence="2 3">CCMP2467</strain>
    </source>
</reference>
<feature type="compositionally biased region" description="Basic residues" evidence="1">
    <location>
        <begin position="148"/>
        <end position="160"/>
    </location>
</feature>
<gene>
    <name evidence="2" type="ORF">AK812_SmicGene2837</name>
</gene>
<feature type="region of interest" description="Disordered" evidence="1">
    <location>
        <begin position="109"/>
        <end position="175"/>
    </location>
</feature>
<comment type="caution">
    <text evidence="2">The sequence shown here is derived from an EMBL/GenBank/DDBJ whole genome shotgun (WGS) entry which is preliminary data.</text>
</comment>